<reference evidence="1" key="1">
    <citation type="journal article" date="2019" name="Sci. Rep.">
        <title>Draft genome of Tanacetum cinerariifolium, the natural source of mosquito coil.</title>
        <authorList>
            <person name="Yamashiro T."/>
            <person name="Shiraishi A."/>
            <person name="Satake H."/>
            <person name="Nakayama K."/>
        </authorList>
    </citation>
    <scope>NUCLEOTIDE SEQUENCE</scope>
</reference>
<gene>
    <name evidence="1" type="ORF">Tci_890741</name>
</gene>
<accession>A0A699U788</accession>
<organism evidence="1">
    <name type="scientific">Tanacetum cinerariifolium</name>
    <name type="common">Dalmatian daisy</name>
    <name type="synonym">Chrysanthemum cinerariifolium</name>
    <dbReference type="NCBI Taxonomy" id="118510"/>
    <lineage>
        <taxon>Eukaryota</taxon>
        <taxon>Viridiplantae</taxon>
        <taxon>Streptophyta</taxon>
        <taxon>Embryophyta</taxon>
        <taxon>Tracheophyta</taxon>
        <taxon>Spermatophyta</taxon>
        <taxon>Magnoliopsida</taxon>
        <taxon>eudicotyledons</taxon>
        <taxon>Gunneridae</taxon>
        <taxon>Pentapetalae</taxon>
        <taxon>asterids</taxon>
        <taxon>campanulids</taxon>
        <taxon>Asterales</taxon>
        <taxon>Asteraceae</taxon>
        <taxon>Asteroideae</taxon>
        <taxon>Anthemideae</taxon>
        <taxon>Anthemidinae</taxon>
        <taxon>Tanacetum</taxon>
    </lineage>
</organism>
<feature type="non-terminal residue" evidence="1">
    <location>
        <position position="1"/>
    </location>
</feature>
<comment type="caution">
    <text evidence="1">The sequence shown here is derived from an EMBL/GenBank/DDBJ whole genome shotgun (WGS) entry which is preliminary data.</text>
</comment>
<proteinExistence type="predicted"/>
<name>A0A699U788_TANCI</name>
<sequence length="148" mass="15320">ELSLPALDAEADLAPIVPDELAAQAAEALPATEPAGAAQAGWSEALASLRDPLPIEEPAPATDLEDEATYYAATVGEQATAVWGHLCASLAYLAGGARAAAAHAATTNIARGYLGRGRRRLARNCYRLASRAATPSPTPRRPYSSRNA</sequence>
<dbReference type="EMBL" id="BKCJ011309636">
    <property type="protein sequence ID" value="GFD18772.1"/>
    <property type="molecule type" value="Genomic_DNA"/>
</dbReference>
<evidence type="ECO:0000313" key="1">
    <source>
        <dbReference type="EMBL" id="GFD18772.1"/>
    </source>
</evidence>
<dbReference type="AlphaFoldDB" id="A0A699U788"/>
<protein>
    <submittedName>
        <fullName evidence="1">Uncharacterized protein</fullName>
    </submittedName>
</protein>